<keyword evidence="1" id="KW-0472">Membrane</keyword>
<dbReference type="RefSeq" id="WP_284718666.1">
    <property type="nucleotide sequence ID" value="NZ_CP120365.1"/>
</dbReference>
<keyword evidence="3" id="KW-1185">Reference proteome</keyword>
<accession>A0ABY8T9N1</accession>
<keyword evidence="1" id="KW-1133">Transmembrane helix</keyword>
<gene>
    <name evidence="2" type="ORF">PZL22_002343</name>
</gene>
<organism evidence="2 3">
    <name type="scientific">Sinorhizobium kummerowiae</name>
    <dbReference type="NCBI Taxonomy" id="158892"/>
    <lineage>
        <taxon>Bacteria</taxon>
        <taxon>Pseudomonadati</taxon>
        <taxon>Pseudomonadota</taxon>
        <taxon>Alphaproteobacteria</taxon>
        <taxon>Hyphomicrobiales</taxon>
        <taxon>Rhizobiaceae</taxon>
        <taxon>Sinorhizobium/Ensifer group</taxon>
        <taxon>Sinorhizobium</taxon>
    </lineage>
</organism>
<evidence type="ECO:0000256" key="1">
    <source>
        <dbReference type="SAM" id="Phobius"/>
    </source>
</evidence>
<dbReference type="Proteomes" id="UP001233264">
    <property type="component" value="Chromosome"/>
</dbReference>
<evidence type="ECO:0000313" key="3">
    <source>
        <dbReference type="Proteomes" id="UP001233264"/>
    </source>
</evidence>
<feature type="transmembrane region" description="Helical" evidence="1">
    <location>
        <begin position="24"/>
        <end position="44"/>
    </location>
</feature>
<feature type="transmembrane region" description="Helical" evidence="1">
    <location>
        <begin position="56"/>
        <end position="75"/>
    </location>
</feature>
<dbReference type="EMBL" id="CP120365">
    <property type="protein sequence ID" value="WHS94608.1"/>
    <property type="molecule type" value="Genomic_DNA"/>
</dbReference>
<name>A0ABY8T9N1_9HYPH</name>
<keyword evidence="1" id="KW-0812">Transmembrane</keyword>
<protein>
    <recommendedName>
        <fullName evidence="4">Transmembrane protein</fullName>
    </recommendedName>
</protein>
<evidence type="ECO:0000313" key="2">
    <source>
        <dbReference type="EMBL" id="WHS94608.1"/>
    </source>
</evidence>
<evidence type="ECO:0008006" key="4">
    <source>
        <dbReference type="Google" id="ProtNLM"/>
    </source>
</evidence>
<reference evidence="2 3" key="1">
    <citation type="submission" date="2023-03" db="EMBL/GenBank/DDBJ databases">
        <authorList>
            <person name="Menendez E."/>
            <person name="Kaur S."/>
            <person name="Flores-Felix J.D."/>
            <person name="diCenzo G.C."/>
            <person name="Peix A."/>
            <person name="Velazquez E."/>
        </authorList>
    </citation>
    <scope>NUCLEOTIDE SEQUENCE [LARGE SCALE GENOMIC DNA]</scope>
    <source>
        <strain evidence="2 3">CCBAU 71714</strain>
    </source>
</reference>
<proteinExistence type="predicted"/>
<sequence>MSQADAQTIGPGPLFQGAVDLLKFGPLGLAGLMLVLVIVALAVRDMSPGRERLLKLYMYVGAFCFVVSAVLSAITPTSVHMVHFRVEPLAQGAVAAFPPPQITINSDSLTPPLKYPVKSEVTAIIDVSDAIEFVRNFRQQIREQDGRMHQIDLRMKEAVSQLDDALENFRKSSDLAVGPICSGGAHGVPSQLAGQISQLNAAVSSNLGAVRANMSAVRDKLIPGDLNP</sequence>